<dbReference type="AlphaFoldDB" id="A0A1F4WIA3"/>
<dbReference type="Gene3D" id="3.90.550.10">
    <property type="entry name" value="Spore Coat Polysaccharide Biosynthesis Protein SpsA, Chain A"/>
    <property type="match status" value="1"/>
</dbReference>
<sequence length="354" mass="40830">MPSTLPKITIAIPVKNDAKGLEKCLKSIHRQTYPQKKLELIVIDDHSTDNTPLVAKKMGAVVLKNIYTGKTIINTSEVGKKIGLHAATGKYIYILEQDIELRGKNFFQKLVKPLEEDQTISASFTREGVPNKRMSWPTRYISYHPAQCDPIYEFFTPSIESTIISSKNGYYVCEYPPHNFPPFGRMMFRIDLIKKTEIWRWPGFFDLDSVALLVKKGHNKFAYCPSPGIYHFHAKTLHSLVFKRVRNLHAHFFPYQGESHFKWFNTKSRKDVLKIVLWVIYANLIIPATIKGIYKSLKHKDQILLVEPVIALLTTDILIFHFLKDANGRKMISKSLITLLSKNNHHPSPQKRKI</sequence>
<proteinExistence type="predicted"/>
<organism evidence="3 4">
    <name type="scientific">candidate division WWE3 bacterium RIFOXYC1_FULL_39_7</name>
    <dbReference type="NCBI Taxonomy" id="1802643"/>
    <lineage>
        <taxon>Bacteria</taxon>
        <taxon>Katanobacteria</taxon>
    </lineage>
</organism>
<keyword evidence="1" id="KW-0812">Transmembrane</keyword>
<dbReference type="Proteomes" id="UP000179113">
    <property type="component" value="Unassembled WGS sequence"/>
</dbReference>
<feature type="domain" description="Glycosyltransferase 2-like" evidence="2">
    <location>
        <begin position="9"/>
        <end position="154"/>
    </location>
</feature>
<dbReference type="Pfam" id="PF00535">
    <property type="entry name" value="Glycos_transf_2"/>
    <property type="match status" value="1"/>
</dbReference>
<dbReference type="PANTHER" id="PTHR43630:SF2">
    <property type="entry name" value="GLYCOSYLTRANSFERASE"/>
    <property type="match status" value="1"/>
</dbReference>
<dbReference type="EMBL" id="MEWA01000027">
    <property type="protein sequence ID" value="OGC69106.1"/>
    <property type="molecule type" value="Genomic_DNA"/>
</dbReference>
<name>A0A1F4WIA3_UNCKA</name>
<evidence type="ECO:0000256" key="1">
    <source>
        <dbReference type="SAM" id="Phobius"/>
    </source>
</evidence>
<gene>
    <name evidence="3" type="ORF">A2415_00370</name>
</gene>
<evidence type="ECO:0000259" key="2">
    <source>
        <dbReference type="Pfam" id="PF00535"/>
    </source>
</evidence>
<evidence type="ECO:0000313" key="3">
    <source>
        <dbReference type="EMBL" id="OGC69106.1"/>
    </source>
</evidence>
<comment type="caution">
    <text evidence="3">The sequence shown here is derived from an EMBL/GenBank/DDBJ whole genome shotgun (WGS) entry which is preliminary data.</text>
</comment>
<accession>A0A1F4WIA3</accession>
<reference evidence="3 4" key="1">
    <citation type="journal article" date="2016" name="Nat. Commun.">
        <title>Thousands of microbial genomes shed light on interconnected biogeochemical processes in an aquifer system.</title>
        <authorList>
            <person name="Anantharaman K."/>
            <person name="Brown C.T."/>
            <person name="Hug L.A."/>
            <person name="Sharon I."/>
            <person name="Castelle C.J."/>
            <person name="Probst A.J."/>
            <person name="Thomas B.C."/>
            <person name="Singh A."/>
            <person name="Wilkins M.J."/>
            <person name="Karaoz U."/>
            <person name="Brodie E.L."/>
            <person name="Williams K.H."/>
            <person name="Hubbard S.S."/>
            <person name="Banfield J.F."/>
        </authorList>
    </citation>
    <scope>NUCLEOTIDE SEQUENCE [LARGE SCALE GENOMIC DNA]</scope>
</reference>
<feature type="transmembrane region" description="Helical" evidence="1">
    <location>
        <begin position="302"/>
        <end position="323"/>
    </location>
</feature>
<evidence type="ECO:0000313" key="4">
    <source>
        <dbReference type="Proteomes" id="UP000179113"/>
    </source>
</evidence>
<protein>
    <recommendedName>
        <fullName evidence="2">Glycosyltransferase 2-like domain-containing protein</fullName>
    </recommendedName>
</protein>
<keyword evidence="1" id="KW-1133">Transmembrane helix</keyword>
<dbReference type="InterPro" id="IPR001173">
    <property type="entry name" value="Glyco_trans_2-like"/>
</dbReference>
<feature type="transmembrane region" description="Helical" evidence="1">
    <location>
        <begin position="272"/>
        <end position="290"/>
    </location>
</feature>
<dbReference type="SUPFAM" id="SSF53448">
    <property type="entry name" value="Nucleotide-diphospho-sugar transferases"/>
    <property type="match status" value="1"/>
</dbReference>
<dbReference type="InterPro" id="IPR029044">
    <property type="entry name" value="Nucleotide-diphossugar_trans"/>
</dbReference>
<keyword evidence="1" id="KW-0472">Membrane</keyword>
<dbReference type="PANTHER" id="PTHR43630">
    <property type="entry name" value="POLY-BETA-1,6-N-ACETYL-D-GLUCOSAMINE SYNTHASE"/>
    <property type="match status" value="1"/>
</dbReference>